<reference evidence="2" key="1">
    <citation type="submission" date="2018-01" db="EMBL/GenBank/DDBJ databases">
        <title>An insight into the sialome of Amazonian anophelines.</title>
        <authorList>
            <person name="Ribeiro J.M."/>
            <person name="Scarpassa V."/>
            <person name="Calvo E."/>
        </authorList>
    </citation>
    <scope>NUCLEOTIDE SEQUENCE</scope>
    <source>
        <tissue evidence="2">Salivary glands</tissue>
    </source>
</reference>
<evidence type="ECO:0000256" key="1">
    <source>
        <dbReference type="SAM" id="SignalP"/>
    </source>
</evidence>
<keyword evidence="1" id="KW-0732">Signal</keyword>
<name>A0A2M4AVR8_9DIPT</name>
<dbReference type="AlphaFoldDB" id="A0A2M4AVR8"/>
<feature type="chain" id="PRO_5014785655" evidence="1">
    <location>
        <begin position="26"/>
        <end position="500"/>
    </location>
</feature>
<sequence>MVRGTPVLWWALGLLAVVQVPGATAKPDFGINFPITGSGKVSKAIVDANTVLMALDDNTELVTKSGYPGLQTLVDTLRNISIVLVSVGSELPPLGLQLVANNSNNISGAFDPVYGKILALNQTISVQLPPTISIINDIIGHYVPDMLKDGFDRVVVGLIDITKALMALQSALNAAVLQAGNVADVTVDILKQHVELVHVYQLVFFVNQLRAYLPVVKFSVDSTLENIAMADKYLLLVQQALGTTDTHYQNLTAGVENVTDAIAATVQAEFGNHSRAVAAIQRTAVNVTKLASPIASFRTHTDSLTTVYYPKMRAALQALLDVLQESLTGNATPGIFWSNALDSLILTLIENGGYAQFCFYKYYGLVFGTITAISDSVDQCFDREIPRLQQLNDLLPSLILQLQYDYEDLLAEIAACTALAPYSMDDSCLTTLSGFYADIATQFGKKLKVVFDVISNATVSSAKRYLICVELLKLIVMEGNEVQMTDDIRQCALGGPKADD</sequence>
<evidence type="ECO:0000313" key="2">
    <source>
        <dbReference type="EMBL" id="MBW44870.1"/>
    </source>
</evidence>
<feature type="signal peptide" evidence="1">
    <location>
        <begin position="1"/>
        <end position="25"/>
    </location>
</feature>
<proteinExistence type="predicted"/>
<organism evidence="2">
    <name type="scientific">Anopheles triannulatus</name>
    <dbReference type="NCBI Taxonomy" id="58253"/>
    <lineage>
        <taxon>Eukaryota</taxon>
        <taxon>Metazoa</taxon>
        <taxon>Ecdysozoa</taxon>
        <taxon>Arthropoda</taxon>
        <taxon>Hexapoda</taxon>
        <taxon>Insecta</taxon>
        <taxon>Pterygota</taxon>
        <taxon>Neoptera</taxon>
        <taxon>Endopterygota</taxon>
        <taxon>Diptera</taxon>
        <taxon>Nematocera</taxon>
        <taxon>Culicoidea</taxon>
        <taxon>Culicidae</taxon>
        <taxon>Anophelinae</taxon>
        <taxon>Anopheles</taxon>
    </lineage>
</organism>
<protein>
    <submittedName>
        <fullName evidence="2">Putative secreted protein</fullName>
    </submittedName>
</protein>
<dbReference type="EMBL" id="GGFK01011549">
    <property type="protein sequence ID" value="MBW44870.1"/>
    <property type="molecule type" value="Transcribed_RNA"/>
</dbReference>
<accession>A0A2M4AVR8</accession>